<dbReference type="InterPro" id="IPR052913">
    <property type="entry name" value="Glycopeptide_resist_protein"/>
</dbReference>
<comment type="caution">
    <text evidence="3">The sequence shown here is derived from an EMBL/GenBank/DDBJ whole genome shotgun (WGS) entry which is preliminary data.</text>
</comment>
<dbReference type="PANTHER" id="PTHR35788:SF1">
    <property type="entry name" value="EXPORTED PROTEIN"/>
    <property type="match status" value="1"/>
</dbReference>
<gene>
    <name evidence="3" type="ORF">GCM10008905_26180</name>
</gene>
<sequence length="464" mass="51868">MSRKKKRARAQKKAIIVISSIFILSILGFVSAAISYSYSYVKYYNKLIYPGVKVEGIDLSGKNLEEGKKVLQDNFSNKVASKKITVKTNDKNYDLGFSEIKPDYNIDKAINEAIVYGKNMSLFKKYKLIKKSEEKVINLDFSYDKALLQKFVDNIEKAVNKNPQDAKINREGNGFKITPEVVGKKLNKDKLSEDIYANLEDGTRQDIIVTAVIQDIKPKIAKEALASIDSLIASFPTHYGTISSPQRANNIVVSTKSINGIVLMPGDVFSFNEIVGERTWDRGYQAAPVIIGNKVESGLGGGICQTSSTLYNAVLMANMKSVERVHHTLPSSYVPLGRDATVDWGNIDYKFKNTLTYPVYIQGITSGGNLTFNIYSNKSLAKRRYDISTDVYQKLDSTTKTVEDPKLPEGAKEVVQNQYTGYKVKVYRNIYENGALVNQELISNDFYRPVEGLIKVGPKKAVKQ</sequence>
<organism evidence="3 4">
    <name type="scientific">Clostridium malenominatum</name>
    <dbReference type="NCBI Taxonomy" id="1539"/>
    <lineage>
        <taxon>Bacteria</taxon>
        <taxon>Bacillati</taxon>
        <taxon>Bacillota</taxon>
        <taxon>Clostridia</taxon>
        <taxon>Eubacteriales</taxon>
        <taxon>Clostridiaceae</taxon>
        <taxon>Clostridium</taxon>
    </lineage>
</organism>
<dbReference type="Gene3D" id="2.20.230.10">
    <property type="entry name" value="Resuscitation-promoting factor rpfb"/>
    <property type="match status" value="1"/>
</dbReference>
<reference evidence="3 4" key="1">
    <citation type="journal article" date="2019" name="Int. J. Syst. Evol. Microbiol.">
        <title>The Global Catalogue of Microorganisms (GCM) 10K type strain sequencing project: providing services to taxonomists for standard genome sequencing and annotation.</title>
        <authorList>
            <consortium name="The Broad Institute Genomics Platform"/>
            <consortium name="The Broad Institute Genome Sequencing Center for Infectious Disease"/>
            <person name="Wu L."/>
            <person name="Ma J."/>
        </authorList>
    </citation>
    <scope>NUCLEOTIDE SEQUENCE [LARGE SCALE GENOMIC DNA]</scope>
    <source>
        <strain evidence="3 4">JCM 1405</strain>
    </source>
</reference>
<dbReference type="SMART" id="SM01208">
    <property type="entry name" value="G5"/>
    <property type="match status" value="1"/>
</dbReference>
<dbReference type="Pfam" id="PF04294">
    <property type="entry name" value="VanW"/>
    <property type="match status" value="1"/>
</dbReference>
<dbReference type="PROSITE" id="PS51109">
    <property type="entry name" value="G5"/>
    <property type="match status" value="1"/>
</dbReference>
<dbReference type="InterPro" id="IPR011098">
    <property type="entry name" value="G5_dom"/>
</dbReference>
<dbReference type="EMBL" id="BAAACF010000003">
    <property type="protein sequence ID" value="GAA0727961.1"/>
    <property type="molecule type" value="Genomic_DNA"/>
</dbReference>
<dbReference type="Pfam" id="PF07501">
    <property type="entry name" value="G5"/>
    <property type="match status" value="1"/>
</dbReference>
<feature type="domain" description="G5" evidence="2">
    <location>
        <begin position="381"/>
        <end position="460"/>
    </location>
</feature>
<dbReference type="PANTHER" id="PTHR35788">
    <property type="entry name" value="EXPORTED PROTEIN-RELATED"/>
    <property type="match status" value="1"/>
</dbReference>
<accession>A0ABN1J3W4</accession>
<keyword evidence="1" id="KW-0732">Signal</keyword>
<dbReference type="InterPro" id="IPR007391">
    <property type="entry name" value="Vancomycin_resist_VanW"/>
</dbReference>
<dbReference type="Pfam" id="PF12229">
    <property type="entry name" value="PG_binding_4"/>
    <property type="match status" value="1"/>
</dbReference>
<evidence type="ECO:0000259" key="2">
    <source>
        <dbReference type="PROSITE" id="PS51109"/>
    </source>
</evidence>
<proteinExistence type="predicted"/>
<name>A0ABN1J3W4_9CLOT</name>
<evidence type="ECO:0000313" key="4">
    <source>
        <dbReference type="Proteomes" id="UP001500339"/>
    </source>
</evidence>
<evidence type="ECO:0000313" key="3">
    <source>
        <dbReference type="EMBL" id="GAA0727961.1"/>
    </source>
</evidence>
<keyword evidence="4" id="KW-1185">Reference proteome</keyword>
<dbReference type="RefSeq" id="WP_343770346.1">
    <property type="nucleotide sequence ID" value="NZ_BAAACF010000003.1"/>
</dbReference>
<dbReference type="InterPro" id="IPR022029">
    <property type="entry name" value="YoaR-like_PG-bd"/>
</dbReference>
<evidence type="ECO:0000256" key="1">
    <source>
        <dbReference type="ARBA" id="ARBA00022729"/>
    </source>
</evidence>
<dbReference type="Proteomes" id="UP001500339">
    <property type="component" value="Unassembled WGS sequence"/>
</dbReference>
<protein>
    <submittedName>
        <fullName evidence="3">VanW family protein</fullName>
    </submittedName>
</protein>